<dbReference type="InterPro" id="IPR051783">
    <property type="entry name" value="NAD(P)-dependent_oxidoreduct"/>
</dbReference>
<comment type="caution">
    <text evidence="2">The sequence shown here is derived from an EMBL/GenBank/DDBJ whole genome shotgun (WGS) entry which is preliminary data.</text>
</comment>
<dbReference type="Proteomes" id="UP001595696">
    <property type="component" value="Unassembled WGS sequence"/>
</dbReference>
<dbReference type="PANTHER" id="PTHR48079">
    <property type="entry name" value="PROTEIN YEEZ"/>
    <property type="match status" value="1"/>
</dbReference>
<reference evidence="3" key="1">
    <citation type="journal article" date="2019" name="Int. J. Syst. Evol. Microbiol.">
        <title>The Global Catalogue of Microorganisms (GCM) 10K type strain sequencing project: providing services to taxonomists for standard genome sequencing and annotation.</title>
        <authorList>
            <consortium name="The Broad Institute Genomics Platform"/>
            <consortium name="The Broad Institute Genome Sequencing Center for Infectious Disease"/>
            <person name="Wu L."/>
            <person name="Ma J."/>
        </authorList>
    </citation>
    <scope>NUCLEOTIDE SEQUENCE [LARGE SCALE GENOMIC DNA]</scope>
    <source>
        <strain evidence="3">CGMCC 4.7330</strain>
    </source>
</reference>
<evidence type="ECO:0000259" key="1">
    <source>
        <dbReference type="Pfam" id="PF01370"/>
    </source>
</evidence>
<dbReference type="InterPro" id="IPR001509">
    <property type="entry name" value="Epimerase_deHydtase"/>
</dbReference>
<evidence type="ECO:0000313" key="2">
    <source>
        <dbReference type="EMBL" id="MFC3960992.1"/>
    </source>
</evidence>
<proteinExistence type="predicted"/>
<dbReference type="PANTHER" id="PTHR48079:SF6">
    <property type="entry name" value="NAD(P)-BINDING DOMAIN-CONTAINING PROTEIN-RELATED"/>
    <property type="match status" value="1"/>
</dbReference>
<gene>
    <name evidence="2" type="ORF">ACFO0B_03205</name>
</gene>
<dbReference type="EMBL" id="JBHSAX010000003">
    <property type="protein sequence ID" value="MFC3960992.1"/>
    <property type="molecule type" value="Genomic_DNA"/>
</dbReference>
<accession>A0ABV8DMY4</accession>
<dbReference type="Gene3D" id="3.40.50.720">
    <property type="entry name" value="NAD(P)-binding Rossmann-like Domain"/>
    <property type="match status" value="1"/>
</dbReference>
<organism evidence="2 3">
    <name type="scientific">Nocardia jiangsuensis</name>
    <dbReference type="NCBI Taxonomy" id="1691563"/>
    <lineage>
        <taxon>Bacteria</taxon>
        <taxon>Bacillati</taxon>
        <taxon>Actinomycetota</taxon>
        <taxon>Actinomycetes</taxon>
        <taxon>Mycobacteriales</taxon>
        <taxon>Nocardiaceae</taxon>
        <taxon>Nocardia</taxon>
    </lineage>
</organism>
<dbReference type="RefSeq" id="WP_378610755.1">
    <property type="nucleotide sequence ID" value="NZ_JBHSAX010000003.1"/>
</dbReference>
<dbReference type="SUPFAM" id="SSF51735">
    <property type="entry name" value="NAD(P)-binding Rossmann-fold domains"/>
    <property type="match status" value="1"/>
</dbReference>
<feature type="domain" description="NAD-dependent epimerase/dehydratase" evidence="1">
    <location>
        <begin position="5"/>
        <end position="168"/>
    </location>
</feature>
<sequence>MTDSIVFGAAGFIGGALVARLLDEGRTVIAAVRPGSESRVRVEHPGLTVVTADITKPDLGLRHSFDVEDVYNCAARFAFGLDAAAARAVNVDGAVHVLEWAARLPALRRLVHVSGYRVSVPGHRPDYRAGAYEASKTEGDRALWQRSGELNIPVTVANPSTVLGPGQYIGLAEMVRDLWQGKLPAIPGGRRTLVPIVELAYFAEFLARIPEYPETAGAAYTVLDPDSPALPDLIRFLAAHLGVPAPRFTVPLGVLRRLPAALTGVDRERLAFLSEDRYDTSAAEAFAERAGLVMPPAETVLREWADHLVEDRFGEAETAGATLGRT</sequence>
<protein>
    <submittedName>
        <fullName evidence="2">NAD-dependent epimerase/dehydratase family protein</fullName>
    </submittedName>
</protein>
<dbReference type="InterPro" id="IPR036291">
    <property type="entry name" value="NAD(P)-bd_dom_sf"/>
</dbReference>
<evidence type="ECO:0000313" key="3">
    <source>
        <dbReference type="Proteomes" id="UP001595696"/>
    </source>
</evidence>
<name>A0ABV8DMY4_9NOCA</name>
<keyword evidence="3" id="KW-1185">Reference proteome</keyword>
<dbReference type="Pfam" id="PF01370">
    <property type="entry name" value="Epimerase"/>
    <property type="match status" value="1"/>
</dbReference>